<dbReference type="SUPFAM" id="SSF52172">
    <property type="entry name" value="CheY-like"/>
    <property type="match status" value="1"/>
</dbReference>
<keyword evidence="3" id="KW-0597">Phosphoprotein</keyword>
<gene>
    <name evidence="4" type="ORF">ECE50_010990</name>
</gene>
<dbReference type="PANTHER" id="PTHR43547">
    <property type="entry name" value="TWO-COMPONENT HISTIDINE KINASE"/>
    <property type="match status" value="1"/>
</dbReference>
<dbReference type="SMART" id="SM00388">
    <property type="entry name" value="HisKA"/>
    <property type="match status" value="1"/>
</dbReference>
<dbReference type="AlphaFoldDB" id="A0A433WFN2"/>
<dbReference type="SUPFAM" id="SSF55874">
    <property type="entry name" value="ATPase domain of HSP90 chaperone/DNA topoisomerase II/histidine kinase"/>
    <property type="match status" value="1"/>
</dbReference>
<dbReference type="OrthoDB" id="636661at2"/>
<dbReference type="Gene3D" id="3.30.565.10">
    <property type="entry name" value="Histidine kinase-like ATPase, C-terminal domain"/>
    <property type="match status" value="1"/>
</dbReference>
<evidence type="ECO:0000256" key="1">
    <source>
        <dbReference type="ARBA" id="ARBA00000085"/>
    </source>
</evidence>
<evidence type="ECO:0000256" key="2">
    <source>
        <dbReference type="ARBA" id="ARBA00012438"/>
    </source>
</evidence>
<dbReference type="EC" id="2.7.13.3" evidence="2"/>
<proteinExistence type="predicted"/>
<dbReference type="Pfam" id="PF00512">
    <property type="entry name" value="HisKA"/>
    <property type="match status" value="1"/>
</dbReference>
<evidence type="ECO:0000256" key="3">
    <source>
        <dbReference type="ARBA" id="ARBA00022553"/>
    </source>
</evidence>
<comment type="caution">
    <text evidence="4">The sequence shown here is derived from an EMBL/GenBank/DDBJ whole genome shotgun (WGS) entry which is preliminary data.</text>
</comment>
<dbReference type="InterPro" id="IPR011006">
    <property type="entry name" value="CheY-like_superfamily"/>
</dbReference>
<dbReference type="Gene3D" id="1.10.287.130">
    <property type="match status" value="1"/>
</dbReference>
<dbReference type="GO" id="GO:0000155">
    <property type="term" value="F:phosphorelay sensor kinase activity"/>
    <property type="evidence" value="ECO:0007669"/>
    <property type="project" value="InterPro"/>
</dbReference>
<dbReference type="PANTHER" id="PTHR43547:SF2">
    <property type="entry name" value="HYBRID SIGNAL TRANSDUCTION HISTIDINE KINASE C"/>
    <property type="match status" value="1"/>
</dbReference>
<evidence type="ECO:0000313" key="5">
    <source>
        <dbReference type="Proteomes" id="UP000281028"/>
    </source>
</evidence>
<dbReference type="InterPro" id="IPR004358">
    <property type="entry name" value="Sig_transdc_His_kin-like_C"/>
</dbReference>
<protein>
    <recommendedName>
        <fullName evidence="2">histidine kinase</fullName>
        <ecNumber evidence="2">2.7.13.3</ecNumber>
    </recommendedName>
</protein>
<evidence type="ECO:0000313" key="4">
    <source>
        <dbReference type="EMBL" id="NSL87359.1"/>
    </source>
</evidence>
<dbReference type="Proteomes" id="UP000281028">
    <property type="component" value="Unassembled WGS sequence"/>
</dbReference>
<dbReference type="EMBL" id="RIAR02000001">
    <property type="protein sequence ID" value="NSL87359.1"/>
    <property type="molecule type" value="Genomic_DNA"/>
</dbReference>
<dbReference type="Pfam" id="PF02518">
    <property type="entry name" value="HATPase_c"/>
    <property type="match status" value="1"/>
</dbReference>
<dbReference type="PROSITE" id="PS50109">
    <property type="entry name" value="HIS_KIN"/>
    <property type="match status" value="1"/>
</dbReference>
<dbReference type="Gene3D" id="3.40.50.2300">
    <property type="match status" value="1"/>
</dbReference>
<dbReference type="InterPro" id="IPR036097">
    <property type="entry name" value="HisK_dim/P_sf"/>
</dbReference>
<dbReference type="SMART" id="SM00387">
    <property type="entry name" value="HATPase_c"/>
    <property type="match status" value="1"/>
</dbReference>
<dbReference type="PROSITE" id="PS50110">
    <property type="entry name" value="RESPONSE_REGULATORY"/>
    <property type="match status" value="1"/>
</dbReference>
<dbReference type="SMART" id="SM00448">
    <property type="entry name" value="REC"/>
    <property type="match status" value="1"/>
</dbReference>
<dbReference type="CDD" id="cd00156">
    <property type="entry name" value="REC"/>
    <property type="match status" value="1"/>
</dbReference>
<dbReference type="SUPFAM" id="SSF47384">
    <property type="entry name" value="Homodimeric domain of signal transducing histidine kinase"/>
    <property type="match status" value="1"/>
</dbReference>
<dbReference type="InterPro" id="IPR005467">
    <property type="entry name" value="His_kinase_dom"/>
</dbReference>
<accession>A0A433WFN2</accession>
<keyword evidence="5" id="KW-1185">Reference proteome</keyword>
<dbReference type="PRINTS" id="PR00344">
    <property type="entry name" value="BCTRLSENSOR"/>
</dbReference>
<comment type="catalytic activity">
    <reaction evidence="1">
        <text>ATP + protein L-histidine = ADP + protein N-phospho-L-histidine.</text>
        <dbReference type="EC" id="2.7.13.3"/>
    </reaction>
</comment>
<dbReference type="InterPro" id="IPR001789">
    <property type="entry name" value="Sig_transdc_resp-reg_receiver"/>
</dbReference>
<dbReference type="InterPro" id="IPR003594">
    <property type="entry name" value="HATPase_dom"/>
</dbReference>
<dbReference type="Pfam" id="PF00072">
    <property type="entry name" value="Response_reg"/>
    <property type="match status" value="1"/>
</dbReference>
<name>A0A433WFN2_9BACT</name>
<dbReference type="InterPro" id="IPR036890">
    <property type="entry name" value="HATPase_C_sf"/>
</dbReference>
<dbReference type="InterPro" id="IPR003661">
    <property type="entry name" value="HisK_dim/P_dom"/>
</dbReference>
<reference evidence="4" key="1">
    <citation type="submission" date="2020-05" db="EMBL/GenBank/DDBJ databases">
        <title>Chitinophaga laudate sp. nov., isolated from a tropical peat swamp.</title>
        <authorList>
            <person name="Goh C.B.S."/>
            <person name="Lee M.S."/>
            <person name="Parimannan S."/>
            <person name="Pasbakhsh P."/>
            <person name="Yule C.M."/>
            <person name="Rajandas H."/>
            <person name="Loke S."/>
            <person name="Croft L."/>
            <person name="Tan J.B.L."/>
        </authorList>
    </citation>
    <scope>NUCLEOTIDE SEQUENCE</scope>
    <source>
        <strain evidence="4">Mgbs1</strain>
    </source>
</reference>
<organism evidence="4 5">
    <name type="scientific">Chitinophaga solisilvae</name>
    <dbReference type="NCBI Taxonomy" id="1233460"/>
    <lineage>
        <taxon>Bacteria</taxon>
        <taxon>Pseudomonadati</taxon>
        <taxon>Bacteroidota</taxon>
        <taxon>Chitinophagia</taxon>
        <taxon>Chitinophagales</taxon>
        <taxon>Chitinophagaceae</taxon>
        <taxon>Chitinophaga</taxon>
    </lineage>
</organism>
<sequence length="586" mass="66100">MQIQALPTSIVSFFHRITYAGTEGIDNPSDRQSVVIINIFSLFSSITVLSIGAYFLTITQAPRFTIPMLIEGFTFLSVIWFNKNRKYTTANLLLFSIHSVAAFYWPVTLGDAMPFEIIYAFLFILLICGSCFIYRKNKTRIICLCITVTLLILLQVNFYFKLITPMPIAPQSTYIMRWSTTIAMLCLIAMIMFGYIRRIDKLIAELNSSNNTLNNILLNKETFLQETYHELRTPLNGIYGIAQLMLSERADFKSAEKTEWVDDLFQAADTARNIVNNVLDHSKLEAGKLDTISLEPTILNEVLKQATSLVSYLAGYQKLEIKLTVDDRVPFQIMTDKLMLTKILNNLLSNAVKFGIPGGLIELRTHLHQQKIFFYIRNQGLIGKDKLANIFEPFVAERHARFEGTGIGLYITKALVELLGGKIKVENTEHEFTTEFSFYIPLQLPPQTEVPAGQLSAPSANYQGLKVVVIDDDSLSLKVLKSQLSRLGVTPILTKDGESALEIMKTEIPAAVISDIHTGKMGGREVCEYMRGLDEYKHIPIIIISGDAFKETYDELMEMGANEFITKPFSFKQLDTALSKYLSPVT</sequence>
<dbReference type="CDD" id="cd00082">
    <property type="entry name" value="HisKA"/>
    <property type="match status" value="1"/>
</dbReference>